<dbReference type="RefSeq" id="WP_188956236.1">
    <property type="nucleotide sequence ID" value="NZ_BMIB01000004.1"/>
</dbReference>
<reference evidence="2" key="2">
    <citation type="submission" date="2020-09" db="EMBL/GenBank/DDBJ databases">
        <authorList>
            <person name="Sun Q."/>
            <person name="Zhou Y."/>
        </authorList>
    </citation>
    <scope>NUCLEOTIDE SEQUENCE</scope>
    <source>
        <strain evidence="2">CGMCC 1.15290</strain>
    </source>
</reference>
<reference evidence="2" key="1">
    <citation type="journal article" date="2014" name="Int. J. Syst. Evol. Microbiol.">
        <title>Complete genome sequence of Corynebacterium casei LMG S-19264T (=DSM 44701T), isolated from a smear-ripened cheese.</title>
        <authorList>
            <consortium name="US DOE Joint Genome Institute (JGI-PGF)"/>
            <person name="Walter F."/>
            <person name="Albersmeier A."/>
            <person name="Kalinowski J."/>
            <person name="Ruckert C."/>
        </authorList>
    </citation>
    <scope>NUCLEOTIDE SEQUENCE</scope>
    <source>
        <strain evidence="2">CGMCC 1.15290</strain>
    </source>
</reference>
<evidence type="ECO:0000313" key="3">
    <source>
        <dbReference type="Proteomes" id="UP000627292"/>
    </source>
</evidence>
<evidence type="ECO:0000313" key="2">
    <source>
        <dbReference type="EMBL" id="GGH77168.1"/>
    </source>
</evidence>
<accession>A0A917MXV7</accession>
<proteinExistence type="predicted"/>
<feature type="compositionally biased region" description="Polar residues" evidence="1">
    <location>
        <begin position="83"/>
        <end position="107"/>
    </location>
</feature>
<evidence type="ECO:0000256" key="1">
    <source>
        <dbReference type="SAM" id="MobiDB-lite"/>
    </source>
</evidence>
<dbReference type="Proteomes" id="UP000627292">
    <property type="component" value="Unassembled WGS sequence"/>
</dbReference>
<dbReference type="EMBL" id="BMIB01000004">
    <property type="protein sequence ID" value="GGH77168.1"/>
    <property type="molecule type" value="Genomic_DNA"/>
</dbReference>
<organism evidence="2 3">
    <name type="scientific">Filimonas zeae</name>
    <dbReference type="NCBI Taxonomy" id="1737353"/>
    <lineage>
        <taxon>Bacteria</taxon>
        <taxon>Pseudomonadati</taxon>
        <taxon>Bacteroidota</taxon>
        <taxon>Chitinophagia</taxon>
        <taxon>Chitinophagales</taxon>
        <taxon>Chitinophagaceae</taxon>
        <taxon>Filimonas</taxon>
    </lineage>
</organism>
<protein>
    <submittedName>
        <fullName evidence="2">Uncharacterized protein</fullName>
    </submittedName>
</protein>
<gene>
    <name evidence="2" type="ORF">GCM10011379_43110</name>
</gene>
<sequence length="296" mass="32763">MPSFAQTPVGDSVKPATDTIVKVKTDTPARPVADTPVIKKDTTLPATPAPVINTDSTRGDADTATVTTAAGSDTTRKKPGATDSLSNGPQTNLSSQPMLGRSSTTAPVNEGEIGKLEDCEIPFTMAYAIKNMSFKELDTLRIEFQKIILEDEEEKIITIKMRYRDDHIVGYMTQAPIHHSNKYVIVNLPINVKIEWCCVPDSTHPSKHCVTSHAELIATDTTQHCKAWVQMDDGTDMVEQLAANQRKIDLTKYKKKRKFNLFGFLNVFKKKKNKSKLVPVPMDKSMDEIMNPKGNA</sequence>
<keyword evidence="3" id="KW-1185">Reference proteome</keyword>
<name>A0A917MXV7_9BACT</name>
<feature type="compositionally biased region" description="Low complexity" evidence="1">
    <location>
        <begin position="62"/>
        <end position="73"/>
    </location>
</feature>
<dbReference type="AlphaFoldDB" id="A0A917MXV7"/>
<comment type="caution">
    <text evidence="2">The sequence shown here is derived from an EMBL/GenBank/DDBJ whole genome shotgun (WGS) entry which is preliminary data.</text>
</comment>
<feature type="region of interest" description="Disordered" evidence="1">
    <location>
        <begin position="22"/>
        <end position="111"/>
    </location>
</feature>